<dbReference type="InterPro" id="IPR036388">
    <property type="entry name" value="WH-like_DNA-bd_sf"/>
</dbReference>
<reference evidence="8" key="1">
    <citation type="submission" date="2019-12" db="EMBL/GenBank/DDBJ databases">
        <authorList>
            <person name="Scholes J."/>
        </authorList>
    </citation>
    <scope>NUCLEOTIDE SEQUENCE</scope>
</reference>
<dbReference type="InterPro" id="IPR016461">
    <property type="entry name" value="COMT-like"/>
</dbReference>
<evidence type="ECO:0000256" key="4">
    <source>
        <dbReference type="ARBA" id="ARBA00034481"/>
    </source>
</evidence>
<dbReference type="Gene3D" id="1.10.10.10">
    <property type="entry name" value="Winged helix-like DNA-binding domain superfamily/Winged helix DNA-binding domain"/>
    <property type="match status" value="1"/>
</dbReference>
<dbReference type="SUPFAM" id="SSF53335">
    <property type="entry name" value="S-adenosyl-L-methionine-dependent methyltransferases"/>
    <property type="match status" value="1"/>
</dbReference>
<evidence type="ECO:0000313" key="8">
    <source>
        <dbReference type="EMBL" id="CAA0816346.1"/>
    </source>
</evidence>
<dbReference type="GO" id="GO:0032259">
    <property type="term" value="P:methylation"/>
    <property type="evidence" value="ECO:0007669"/>
    <property type="project" value="UniProtKB-KW"/>
</dbReference>
<dbReference type="CDD" id="cd02440">
    <property type="entry name" value="AdoMet_MTases"/>
    <property type="match status" value="1"/>
</dbReference>
<accession>A0A9N7MWV3</accession>
<keyword evidence="2" id="KW-0808">Transferase</keyword>
<sequence>MTLPNGINSSHELLEAQAHIWNHTLCFITSMSLKCAVELGLPDIIHKHDGPVTISQLTDALNINGSRSPCLCHLVRVLVNSQLLTKVKVTDTEDGYCLTPASRLLVTNEPLSMAPFVHMTLSQVLTDPWHRLSEWFSNDDPTPLETTHGVTLWDIAANEPGINRSFNEGMASDARLTASVIVREWGHVFRGLGSVVDVAGGTGAMAEAIADAFPGLKCSVLELSHVVDGLEGTPNLSFVGGDMFQSIPQADAVFMKCVMHDWADEDCVKILKRCKEAIPSRENGGKVIIVEIVVEEEKKGINDEAMAVDTQLFFDLEMMVLVGGKERTEKEWTKLFYEAGFTSYEINARVLGRRSLIQVYP</sequence>
<dbReference type="InterPro" id="IPR029063">
    <property type="entry name" value="SAM-dependent_MTases_sf"/>
</dbReference>
<dbReference type="InterPro" id="IPR036390">
    <property type="entry name" value="WH_DNA-bd_sf"/>
</dbReference>
<dbReference type="SUPFAM" id="SSF46785">
    <property type="entry name" value="Winged helix' DNA-binding domain"/>
    <property type="match status" value="1"/>
</dbReference>
<name>A0A9N7MWV3_STRHE</name>
<gene>
    <name evidence="8" type="ORF">SHERM_16214</name>
</gene>
<evidence type="ECO:0000259" key="7">
    <source>
        <dbReference type="Pfam" id="PF08100"/>
    </source>
</evidence>
<organism evidence="8 9">
    <name type="scientific">Striga hermonthica</name>
    <name type="common">Purple witchweed</name>
    <name type="synonym">Buchnera hermonthica</name>
    <dbReference type="NCBI Taxonomy" id="68872"/>
    <lineage>
        <taxon>Eukaryota</taxon>
        <taxon>Viridiplantae</taxon>
        <taxon>Streptophyta</taxon>
        <taxon>Embryophyta</taxon>
        <taxon>Tracheophyta</taxon>
        <taxon>Spermatophyta</taxon>
        <taxon>Magnoliopsida</taxon>
        <taxon>eudicotyledons</taxon>
        <taxon>Gunneridae</taxon>
        <taxon>Pentapetalae</taxon>
        <taxon>asterids</taxon>
        <taxon>lamiids</taxon>
        <taxon>Lamiales</taxon>
        <taxon>Orobanchaceae</taxon>
        <taxon>Buchnereae</taxon>
        <taxon>Striga</taxon>
    </lineage>
</organism>
<protein>
    <submittedName>
        <fullName evidence="8">O-methyltransferase family protein</fullName>
    </submittedName>
</protein>
<feature type="domain" description="O-methyltransferase C-terminal" evidence="6">
    <location>
        <begin position="129"/>
        <end position="341"/>
    </location>
</feature>
<dbReference type="PANTHER" id="PTHR11746">
    <property type="entry name" value="O-METHYLTRANSFERASE"/>
    <property type="match status" value="1"/>
</dbReference>
<dbReference type="PROSITE" id="PS51683">
    <property type="entry name" value="SAM_OMT_II"/>
    <property type="match status" value="1"/>
</dbReference>
<dbReference type="PIRSF" id="PIRSF005739">
    <property type="entry name" value="O-mtase"/>
    <property type="match status" value="1"/>
</dbReference>
<keyword evidence="9" id="KW-1185">Reference proteome</keyword>
<comment type="similarity">
    <text evidence="4">Belongs to the class I-like SAM-binding methyltransferase superfamily. Cation-independent O-methyltransferase family. COMT subfamily.</text>
</comment>
<dbReference type="EMBL" id="CACSLK010013932">
    <property type="protein sequence ID" value="CAA0816346.1"/>
    <property type="molecule type" value="Genomic_DNA"/>
</dbReference>
<evidence type="ECO:0000256" key="3">
    <source>
        <dbReference type="ARBA" id="ARBA00022691"/>
    </source>
</evidence>
<dbReference type="GO" id="GO:0046983">
    <property type="term" value="F:protein dimerization activity"/>
    <property type="evidence" value="ECO:0007669"/>
    <property type="project" value="InterPro"/>
</dbReference>
<dbReference type="Pfam" id="PF08100">
    <property type="entry name" value="Dimerisation"/>
    <property type="match status" value="1"/>
</dbReference>
<evidence type="ECO:0000256" key="5">
    <source>
        <dbReference type="PIRSR" id="PIRSR005739-1"/>
    </source>
</evidence>
<keyword evidence="1" id="KW-0489">Methyltransferase</keyword>
<feature type="domain" description="O-methyltransferase dimerisation" evidence="7">
    <location>
        <begin position="21"/>
        <end position="107"/>
    </location>
</feature>
<keyword evidence="3" id="KW-0949">S-adenosyl-L-methionine</keyword>
<dbReference type="OrthoDB" id="2410195at2759"/>
<dbReference type="Proteomes" id="UP001153555">
    <property type="component" value="Unassembled WGS sequence"/>
</dbReference>
<dbReference type="FunFam" id="3.40.50.150:FF:000057">
    <property type="entry name" value="O-methyltransferase ZRP4"/>
    <property type="match status" value="1"/>
</dbReference>
<dbReference type="AlphaFoldDB" id="A0A9N7MWV3"/>
<dbReference type="InterPro" id="IPR012967">
    <property type="entry name" value="COMT_dimerisation"/>
</dbReference>
<evidence type="ECO:0000256" key="1">
    <source>
        <dbReference type="ARBA" id="ARBA00022603"/>
    </source>
</evidence>
<dbReference type="Pfam" id="PF00891">
    <property type="entry name" value="Methyltransf_2"/>
    <property type="match status" value="1"/>
</dbReference>
<feature type="active site" description="Proton acceptor" evidence="5">
    <location>
        <position position="260"/>
    </location>
</feature>
<proteinExistence type="inferred from homology"/>
<comment type="caution">
    <text evidence="8">The sequence shown here is derived from an EMBL/GenBank/DDBJ whole genome shotgun (WGS) entry which is preliminary data.</text>
</comment>
<dbReference type="InterPro" id="IPR001077">
    <property type="entry name" value="COMT_C"/>
</dbReference>
<dbReference type="FunFam" id="1.10.10.10:FF:000213">
    <property type="entry name" value="Coniferyl alcohol 9-O-methyltransferase"/>
    <property type="match status" value="1"/>
</dbReference>
<evidence type="ECO:0000256" key="2">
    <source>
        <dbReference type="ARBA" id="ARBA00022679"/>
    </source>
</evidence>
<dbReference type="GO" id="GO:0008757">
    <property type="term" value="F:S-adenosylmethionine-dependent methyltransferase activity"/>
    <property type="evidence" value="ECO:0007669"/>
    <property type="project" value="UniProtKB-ARBA"/>
</dbReference>
<dbReference type="Gene3D" id="3.40.50.150">
    <property type="entry name" value="Vaccinia Virus protein VP39"/>
    <property type="match status" value="1"/>
</dbReference>
<evidence type="ECO:0000259" key="6">
    <source>
        <dbReference type="Pfam" id="PF00891"/>
    </source>
</evidence>
<dbReference type="GO" id="GO:0008171">
    <property type="term" value="F:O-methyltransferase activity"/>
    <property type="evidence" value="ECO:0007669"/>
    <property type="project" value="InterPro"/>
</dbReference>
<evidence type="ECO:0000313" key="9">
    <source>
        <dbReference type="Proteomes" id="UP001153555"/>
    </source>
</evidence>